<name>A0ABU4WAJ1_9FUSO</name>
<feature type="transmembrane region" description="Helical" evidence="5">
    <location>
        <begin position="74"/>
        <end position="93"/>
    </location>
</feature>
<feature type="transmembrane region" description="Helical" evidence="5">
    <location>
        <begin position="135"/>
        <end position="156"/>
    </location>
</feature>
<dbReference type="InterPro" id="IPR038665">
    <property type="entry name" value="Voltage-dep_anion_channel_sf"/>
</dbReference>
<keyword evidence="3 5" id="KW-1133">Transmembrane helix</keyword>
<dbReference type="InterPro" id="IPR052951">
    <property type="entry name" value="Tellurite_res_ion_channel"/>
</dbReference>
<dbReference type="EMBL" id="JAVIKH010000006">
    <property type="protein sequence ID" value="MDX8336037.1"/>
    <property type="molecule type" value="Genomic_DNA"/>
</dbReference>
<evidence type="ECO:0000256" key="4">
    <source>
        <dbReference type="ARBA" id="ARBA00023136"/>
    </source>
</evidence>
<evidence type="ECO:0000313" key="7">
    <source>
        <dbReference type="Proteomes" id="UP001279681"/>
    </source>
</evidence>
<feature type="transmembrane region" description="Helical" evidence="5">
    <location>
        <begin position="12"/>
        <end position="30"/>
    </location>
</feature>
<dbReference type="Gene3D" id="1.50.10.150">
    <property type="entry name" value="Voltage-dependent anion channel"/>
    <property type="match status" value="1"/>
</dbReference>
<feature type="transmembrane region" description="Helical" evidence="5">
    <location>
        <begin position="247"/>
        <end position="265"/>
    </location>
</feature>
<evidence type="ECO:0000313" key="6">
    <source>
        <dbReference type="EMBL" id="MDX8336037.1"/>
    </source>
</evidence>
<evidence type="ECO:0008006" key="8">
    <source>
        <dbReference type="Google" id="ProtNLM"/>
    </source>
</evidence>
<feature type="transmembrane region" description="Helical" evidence="5">
    <location>
        <begin position="277"/>
        <end position="295"/>
    </location>
</feature>
<gene>
    <name evidence="6" type="ORF">RFV38_05925</name>
</gene>
<dbReference type="PANTHER" id="PTHR37955">
    <property type="entry name" value="TELLURITE RESISTANCE PROTEIN TEHA"/>
    <property type="match status" value="1"/>
</dbReference>
<protein>
    <recommendedName>
        <fullName evidence="8">C4-dicarboxylate ABC transporter</fullName>
    </recommendedName>
</protein>
<dbReference type="InterPro" id="IPR004695">
    <property type="entry name" value="SLAC1/Mae1/Ssu1/TehA"/>
</dbReference>
<dbReference type="PANTHER" id="PTHR37955:SF1">
    <property type="entry name" value="DEP DOMAIN-CONTAINING PROTEIN"/>
    <property type="match status" value="1"/>
</dbReference>
<organism evidence="6 7">
    <name type="scientific">Candidatus Cetobacterium colombiensis</name>
    <dbReference type="NCBI Taxonomy" id="3073100"/>
    <lineage>
        <taxon>Bacteria</taxon>
        <taxon>Fusobacteriati</taxon>
        <taxon>Fusobacteriota</taxon>
        <taxon>Fusobacteriia</taxon>
        <taxon>Fusobacteriales</taxon>
        <taxon>Fusobacteriaceae</taxon>
        <taxon>Cetobacterium</taxon>
    </lineage>
</organism>
<reference evidence="7" key="1">
    <citation type="submission" date="2023-07" db="EMBL/GenBank/DDBJ databases">
        <authorList>
            <person name="Colorado M.A."/>
            <person name="Villamil L.M."/>
            <person name="Melo J.F."/>
            <person name="Rodriguez J.A."/>
            <person name="Ruiz R.Y."/>
        </authorList>
    </citation>
    <scope>NUCLEOTIDE SEQUENCE [LARGE SCALE GENOMIC DNA]</scope>
    <source>
        <strain evidence="7">C33</strain>
    </source>
</reference>
<evidence type="ECO:0000256" key="1">
    <source>
        <dbReference type="ARBA" id="ARBA00004141"/>
    </source>
</evidence>
<comment type="subcellular location">
    <subcellularLocation>
        <location evidence="1">Membrane</location>
        <topology evidence="1">Multi-pass membrane protein</topology>
    </subcellularLocation>
</comment>
<comment type="caution">
    <text evidence="6">The sequence shown here is derived from an EMBL/GenBank/DDBJ whole genome shotgun (WGS) entry which is preliminary data.</text>
</comment>
<evidence type="ECO:0000256" key="3">
    <source>
        <dbReference type="ARBA" id="ARBA00022989"/>
    </source>
</evidence>
<sequence>MENGLIDKLKKYPSGASALGLGIVGLGSAWDGIGFKYGEKIFVLTIGLSLLLVTTYILKIIFCYQSFLEDIKDTMKGAVVTSLDMAILIMSTYVYRYNPELGRTVWFIASLVHLIIWFTFTYYRIKLGKLLEFHFGWFVTYGGIITVAVTATHMGFDPWAKSFWWIGLISVVTLLPVIIVRGIRLGFENKYRITIPVVAAPVNLLLAGYLSGIFNVNQTAACLLAIAAFTGTFTAWLGVLRAKALPFAPTFAAFTFPLTISVTAATRFGKLFPSFSFLAWIEIAVTTISVIYTLYRFIEFYFLKKEQ</sequence>
<accession>A0ABU4WAJ1</accession>
<evidence type="ECO:0000256" key="5">
    <source>
        <dbReference type="SAM" id="Phobius"/>
    </source>
</evidence>
<dbReference type="RefSeq" id="WP_320313442.1">
    <property type="nucleotide sequence ID" value="NZ_JAVIKH010000006.1"/>
</dbReference>
<dbReference type="Pfam" id="PF03595">
    <property type="entry name" value="SLAC1"/>
    <property type="match status" value="1"/>
</dbReference>
<proteinExistence type="predicted"/>
<feature type="transmembrane region" description="Helical" evidence="5">
    <location>
        <begin position="162"/>
        <end position="181"/>
    </location>
</feature>
<feature type="transmembrane region" description="Helical" evidence="5">
    <location>
        <begin position="193"/>
        <end position="212"/>
    </location>
</feature>
<feature type="transmembrane region" description="Helical" evidence="5">
    <location>
        <begin position="42"/>
        <end position="62"/>
    </location>
</feature>
<keyword evidence="7" id="KW-1185">Reference proteome</keyword>
<keyword evidence="4 5" id="KW-0472">Membrane</keyword>
<keyword evidence="2 5" id="KW-0812">Transmembrane</keyword>
<dbReference type="Proteomes" id="UP001279681">
    <property type="component" value="Unassembled WGS sequence"/>
</dbReference>
<feature type="transmembrane region" description="Helical" evidence="5">
    <location>
        <begin position="105"/>
        <end position="123"/>
    </location>
</feature>
<evidence type="ECO:0000256" key="2">
    <source>
        <dbReference type="ARBA" id="ARBA00022692"/>
    </source>
</evidence>
<feature type="transmembrane region" description="Helical" evidence="5">
    <location>
        <begin position="218"/>
        <end position="240"/>
    </location>
</feature>